<feature type="compositionally biased region" description="Basic and acidic residues" evidence="1">
    <location>
        <begin position="44"/>
        <end position="68"/>
    </location>
</feature>
<feature type="non-terminal residue" evidence="2">
    <location>
        <position position="1"/>
    </location>
</feature>
<feature type="region of interest" description="Disordered" evidence="1">
    <location>
        <begin position="29"/>
        <end position="68"/>
    </location>
</feature>
<comment type="caution">
    <text evidence="2">The sequence shown here is derived from an EMBL/GenBank/DDBJ whole genome shotgun (WGS) entry which is preliminary data.</text>
</comment>
<protein>
    <submittedName>
        <fullName evidence="2">Uncharacterized protein</fullName>
    </submittedName>
</protein>
<evidence type="ECO:0000313" key="2">
    <source>
        <dbReference type="EMBL" id="KKM02436.1"/>
    </source>
</evidence>
<name>A0A0F9J9B9_9ZZZZ</name>
<dbReference type="EMBL" id="LAZR01016933">
    <property type="protein sequence ID" value="KKM02436.1"/>
    <property type="molecule type" value="Genomic_DNA"/>
</dbReference>
<reference evidence="2" key="1">
    <citation type="journal article" date="2015" name="Nature">
        <title>Complex archaea that bridge the gap between prokaryotes and eukaryotes.</title>
        <authorList>
            <person name="Spang A."/>
            <person name="Saw J.H."/>
            <person name="Jorgensen S.L."/>
            <person name="Zaremba-Niedzwiedzka K."/>
            <person name="Martijn J."/>
            <person name="Lind A.E."/>
            <person name="van Eijk R."/>
            <person name="Schleper C."/>
            <person name="Guy L."/>
            <person name="Ettema T.J."/>
        </authorList>
    </citation>
    <scope>NUCLEOTIDE SEQUENCE</scope>
</reference>
<proteinExistence type="predicted"/>
<gene>
    <name evidence="2" type="ORF">LCGC14_1784490</name>
</gene>
<evidence type="ECO:0000256" key="1">
    <source>
        <dbReference type="SAM" id="MobiDB-lite"/>
    </source>
</evidence>
<organism evidence="2">
    <name type="scientific">marine sediment metagenome</name>
    <dbReference type="NCBI Taxonomy" id="412755"/>
    <lineage>
        <taxon>unclassified sequences</taxon>
        <taxon>metagenomes</taxon>
        <taxon>ecological metagenomes</taxon>
    </lineage>
</organism>
<dbReference type="AlphaFoldDB" id="A0A0F9J9B9"/>
<accession>A0A0F9J9B9</accession>
<sequence length="68" mass="7599">MNATQDECVTAKSGDAAYLLVRKGRVVPRTHTKYVTQKGNPKQPKKEKQDPSTKEQKAVEDKTVKKGQ</sequence>